<dbReference type="OrthoDB" id="3182374at2"/>
<evidence type="ECO:0000259" key="4">
    <source>
        <dbReference type="Pfam" id="PF07804"/>
    </source>
</evidence>
<dbReference type="Proteomes" id="UP000199671">
    <property type="component" value="Unassembled WGS sequence"/>
</dbReference>
<evidence type="ECO:0000256" key="3">
    <source>
        <dbReference type="ARBA" id="ARBA00022777"/>
    </source>
</evidence>
<proteinExistence type="inferred from homology"/>
<evidence type="ECO:0000256" key="1">
    <source>
        <dbReference type="ARBA" id="ARBA00010164"/>
    </source>
</evidence>
<evidence type="ECO:0000313" key="7">
    <source>
        <dbReference type="Proteomes" id="UP000199671"/>
    </source>
</evidence>
<dbReference type="InterPro" id="IPR052028">
    <property type="entry name" value="HipA_Ser/Thr_kinase"/>
</dbReference>
<dbReference type="AlphaFoldDB" id="A0A1G9S9T1"/>
<reference evidence="6 7" key="1">
    <citation type="submission" date="2016-10" db="EMBL/GenBank/DDBJ databases">
        <authorList>
            <person name="de Groot N.N."/>
        </authorList>
    </citation>
    <scope>NUCLEOTIDE SEQUENCE [LARGE SCALE GENOMIC DNA]</scope>
    <source>
        <strain evidence="6 7">KPR-7B</strain>
    </source>
</reference>
<dbReference type="PANTHER" id="PTHR37419">
    <property type="entry name" value="SERINE/THREONINE-PROTEIN KINASE TOXIN HIPA"/>
    <property type="match status" value="1"/>
</dbReference>
<dbReference type="Pfam" id="PF13657">
    <property type="entry name" value="Couple_hipA"/>
    <property type="match status" value="1"/>
</dbReference>
<protein>
    <submittedName>
        <fullName evidence="6">Serine/threonine-protein kinase HipA</fullName>
    </submittedName>
</protein>
<evidence type="ECO:0000259" key="5">
    <source>
        <dbReference type="Pfam" id="PF13657"/>
    </source>
</evidence>
<dbReference type="PANTHER" id="PTHR37419:SF1">
    <property type="entry name" value="SERINE_THREONINE-PROTEIN KINASE TOXIN HIPA"/>
    <property type="match status" value="1"/>
</dbReference>
<dbReference type="NCBIfam" id="TIGR03071">
    <property type="entry name" value="couple_hipA"/>
    <property type="match status" value="1"/>
</dbReference>
<gene>
    <name evidence="6" type="ORF">SAMN04487766_101331</name>
</gene>
<dbReference type="InterPro" id="IPR012893">
    <property type="entry name" value="HipA-like_C"/>
</dbReference>
<dbReference type="GO" id="GO:0005829">
    <property type="term" value="C:cytosol"/>
    <property type="evidence" value="ECO:0007669"/>
    <property type="project" value="TreeGrafter"/>
</dbReference>
<organism evidence="6 7">
    <name type="scientific">Actinomyces ruminicola</name>
    <dbReference type="NCBI Taxonomy" id="332524"/>
    <lineage>
        <taxon>Bacteria</taxon>
        <taxon>Bacillati</taxon>
        <taxon>Actinomycetota</taxon>
        <taxon>Actinomycetes</taxon>
        <taxon>Actinomycetales</taxon>
        <taxon>Actinomycetaceae</taxon>
        <taxon>Actinomyces</taxon>
    </lineage>
</organism>
<accession>A0A1G9S9T1</accession>
<keyword evidence="3 6" id="KW-0418">Kinase</keyword>
<evidence type="ECO:0000313" key="6">
    <source>
        <dbReference type="EMBL" id="SDM31545.1"/>
    </source>
</evidence>
<dbReference type="RefSeq" id="WP_092607278.1">
    <property type="nucleotide sequence ID" value="NZ_FNHU01000001.1"/>
</dbReference>
<keyword evidence="2" id="KW-0808">Transferase</keyword>
<sequence>MSDSVYAVRLHGEHVASIHRRDQPDGGPFTKLVFDPDYWDRPGRMVLGRWFEDHPRKQPRAANRVPAWFSNLLPEGRLRDLIAKEQGVSVHREIDLLERIGTDLPGAVEVVPDADGNNDASLEDAELIPPPEFRPAGGIRRASLAGMTMKYSMSMRGGRLVVPAHGEDGDWILKIPDPAYPGVASNELSVMELAEQVGIEVPQAALWPRESIDDLGPGAWLSEESDAYAVRRFDRSPGGRIHIEDFAQVLNKYGIGDGKYQSSVETVAGLAYRGRDHASLQEMVRRTVFNLLAGNGDAHLKNWSLIYPDGRRARLSPAYDLVCTAAYPNHAELGLPFFGATRLAEVTREHFVRLQNGLAVGDEDVLDVVDDTVDRFFSSRESIDAAPMPVREWITGHMEQTASRLRHCR</sequence>
<dbReference type="InterPro" id="IPR017508">
    <property type="entry name" value="HipA_N1"/>
</dbReference>
<name>A0A1G9S9T1_9ACTO</name>
<evidence type="ECO:0000256" key="2">
    <source>
        <dbReference type="ARBA" id="ARBA00022679"/>
    </source>
</evidence>
<dbReference type="Gene3D" id="1.10.1070.20">
    <property type="match status" value="1"/>
</dbReference>
<feature type="domain" description="HipA-like C-terminal" evidence="4">
    <location>
        <begin position="143"/>
        <end position="376"/>
    </location>
</feature>
<dbReference type="EMBL" id="FNHU01000001">
    <property type="protein sequence ID" value="SDM31545.1"/>
    <property type="molecule type" value="Genomic_DNA"/>
</dbReference>
<comment type="similarity">
    <text evidence="1">Belongs to the HipA Ser/Thr kinase family.</text>
</comment>
<feature type="domain" description="HipA N-terminal subdomain 1" evidence="5">
    <location>
        <begin position="7"/>
        <end position="110"/>
    </location>
</feature>
<dbReference type="GO" id="GO:0004674">
    <property type="term" value="F:protein serine/threonine kinase activity"/>
    <property type="evidence" value="ECO:0007669"/>
    <property type="project" value="TreeGrafter"/>
</dbReference>
<dbReference type="Pfam" id="PF07804">
    <property type="entry name" value="HipA_C"/>
    <property type="match status" value="1"/>
</dbReference>